<protein>
    <submittedName>
        <fullName evidence="4">MCE family protein</fullName>
    </submittedName>
</protein>
<dbReference type="PROSITE" id="PS51257">
    <property type="entry name" value="PROKAR_LIPOPROTEIN"/>
    <property type="match status" value="1"/>
</dbReference>
<dbReference type="Proteomes" id="UP001428817">
    <property type="component" value="Unassembled WGS sequence"/>
</dbReference>
<dbReference type="Pfam" id="PF02470">
    <property type="entry name" value="MlaD"/>
    <property type="match status" value="1"/>
</dbReference>
<dbReference type="InterPro" id="IPR003399">
    <property type="entry name" value="Mce/MlaD"/>
</dbReference>
<evidence type="ECO:0000256" key="1">
    <source>
        <dbReference type="SAM" id="MobiDB-lite"/>
    </source>
</evidence>
<comment type="caution">
    <text evidence="4">The sequence shown here is derived from an EMBL/GenBank/DDBJ whole genome shotgun (WGS) entry which is preliminary data.</text>
</comment>
<dbReference type="InterPro" id="IPR005693">
    <property type="entry name" value="Mce"/>
</dbReference>
<accession>A0ABP9PTQ6</accession>
<dbReference type="EMBL" id="BAABJP010000004">
    <property type="protein sequence ID" value="GAA5148908.1"/>
    <property type="molecule type" value="Genomic_DNA"/>
</dbReference>
<dbReference type="NCBIfam" id="TIGR00996">
    <property type="entry name" value="Mtu_fam_mce"/>
    <property type="match status" value="1"/>
</dbReference>
<evidence type="ECO:0000259" key="2">
    <source>
        <dbReference type="Pfam" id="PF02470"/>
    </source>
</evidence>
<evidence type="ECO:0000313" key="4">
    <source>
        <dbReference type="EMBL" id="GAA5148908.1"/>
    </source>
</evidence>
<dbReference type="PANTHER" id="PTHR33371">
    <property type="entry name" value="INTERMEMBRANE PHOSPHOLIPID TRANSPORT SYSTEM BINDING PROTEIN MLAD-RELATED"/>
    <property type="match status" value="1"/>
</dbReference>
<dbReference type="InterPro" id="IPR052336">
    <property type="entry name" value="MlaD_Phospholipid_Transporter"/>
</dbReference>
<dbReference type="RefSeq" id="WP_185062756.1">
    <property type="nucleotide sequence ID" value="NZ_BAABJP010000004.1"/>
</dbReference>
<gene>
    <name evidence="4" type="ORF">GCM10023321_11900</name>
</gene>
<proteinExistence type="predicted"/>
<dbReference type="Pfam" id="PF11887">
    <property type="entry name" value="Mce4_CUP1"/>
    <property type="match status" value="1"/>
</dbReference>
<feature type="region of interest" description="Disordered" evidence="1">
    <location>
        <begin position="359"/>
        <end position="396"/>
    </location>
</feature>
<feature type="domain" description="Mce/MlaD" evidence="2">
    <location>
        <begin position="32"/>
        <end position="107"/>
    </location>
</feature>
<evidence type="ECO:0000259" key="3">
    <source>
        <dbReference type="Pfam" id="PF11887"/>
    </source>
</evidence>
<sequence>MRLVPVLLAGAVLLSGCGGVALPFRAGTGEDSYRVTVHVANVGNLVPNADVKVNDITVGTVTDIAFDNWTARLTVSMKRSASLPANAEARVAQKSLLGAEYLELAPPRRGPAVGTLRDGDDIPLARTGHYPETEELLTALSLLLNQGGVGQLQTITSELNGALGGREDDARQLIQNLNTLSATLDARRTDIVAAMQNVDRLGTTLAQQDQVIDNALRTIPPGLEVLERQRGTLVHTLDAVSDLGDVGAKVINSSRDDLRANLESLQPVLAKLADSGKELTGAMGMLFTFPFASNKAFPAVLNGDYGNLYITVDLDQKTLSGNMLRGLTIAGVPLLGGSSLAGGLVDSNPLTAGLAEQLPLPLGGQEPKPTQLQPKPKNRPTEREGTLLGSLIPDGN</sequence>
<name>A0ABP9PTQ6_9PSEU</name>
<reference evidence="5" key="1">
    <citation type="journal article" date="2019" name="Int. J. Syst. Evol. Microbiol.">
        <title>The Global Catalogue of Microorganisms (GCM) 10K type strain sequencing project: providing services to taxonomists for standard genome sequencing and annotation.</title>
        <authorList>
            <consortium name="The Broad Institute Genomics Platform"/>
            <consortium name="The Broad Institute Genome Sequencing Center for Infectious Disease"/>
            <person name="Wu L."/>
            <person name="Ma J."/>
        </authorList>
    </citation>
    <scope>NUCLEOTIDE SEQUENCE [LARGE SCALE GENOMIC DNA]</scope>
    <source>
        <strain evidence="5">JCM 18303</strain>
    </source>
</reference>
<keyword evidence="5" id="KW-1185">Reference proteome</keyword>
<organism evidence="4 5">
    <name type="scientific">Pseudonocardia eucalypti</name>
    <dbReference type="NCBI Taxonomy" id="648755"/>
    <lineage>
        <taxon>Bacteria</taxon>
        <taxon>Bacillati</taxon>
        <taxon>Actinomycetota</taxon>
        <taxon>Actinomycetes</taxon>
        <taxon>Pseudonocardiales</taxon>
        <taxon>Pseudonocardiaceae</taxon>
        <taxon>Pseudonocardia</taxon>
    </lineage>
</organism>
<dbReference type="PANTHER" id="PTHR33371:SF15">
    <property type="entry name" value="LIPOPROTEIN LPRN"/>
    <property type="match status" value="1"/>
</dbReference>
<feature type="domain" description="Mammalian cell entry C-terminal" evidence="3">
    <location>
        <begin position="115"/>
        <end position="280"/>
    </location>
</feature>
<evidence type="ECO:0000313" key="5">
    <source>
        <dbReference type="Proteomes" id="UP001428817"/>
    </source>
</evidence>
<dbReference type="InterPro" id="IPR024516">
    <property type="entry name" value="Mce_C"/>
</dbReference>